<proteinExistence type="predicted"/>
<comment type="caution">
    <text evidence="1">The sequence shown here is derived from an EMBL/GenBank/DDBJ whole genome shotgun (WGS) entry which is preliminary data.</text>
</comment>
<dbReference type="Proteomes" id="UP000236546">
    <property type="component" value="Unassembled WGS sequence"/>
</dbReference>
<dbReference type="OrthoDB" id="10426927at2759"/>
<dbReference type="AlphaFoldDB" id="A0A2K0SYG2"/>
<gene>
    <name evidence="1" type="ORF">TGAMA5MH_09673</name>
</gene>
<accession>A0A2K0SYG2</accession>
<organism evidence="1 2">
    <name type="scientific">Trichoderma gamsii</name>
    <dbReference type="NCBI Taxonomy" id="398673"/>
    <lineage>
        <taxon>Eukaryota</taxon>
        <taxon>Fungi</taxon>
        <taxon>Dikarya</taxon>
        <taxon>Ascomycota</taxon>
        <taxon>Pezizomycotina</taxon>
        <taxon>Sordariomycetes</taxon>
        <taxon>Hypocreomycetidae</taxon>
        <taxon>Hypocreales</taxon>
        <taxon>Hypocreaceae</taxon>
        <taxon>Trichoderma</taxon>
    </lineage>
</organism>
<evidence type="ECO:0000313" key="1">
    <source>
        <dbReference type="EMBL" id="PNP38315.1"/>
    </source>
</evidence>
<name>A0A2K0SYG2_9HYPO</name>
<dbReference type="EMBL" id="MTYH01000105">
    <property type="protein sequence ID" value="PNP38315.1"/>
    <property type="molecule type" value="Genomic_DNA"/>
</dbReference>
<reference evidence="1 2" key="1">
    <citation type="submission" date="2017-02" db="EMBL/GenBank/DDBJ databases">
        <title>Genomes of Trichoderma spp. with biocontrol activity.</title>
        <authorList>
            <person name="Gardiner D."/>
            <person name="Kazan K."/>
            <person name="Vos C."/>
            <person name="Harvey P."/>
        </authorList>
    </citation>
    <scope>NUCLEOTIDE SEQUENCE [LARGE SCALE GENOMIC DNA]</scope>
    <source>
        <strain evidence="1 2">A5MH</strain>
    </source>
</reference>
<evidence type="ECO:0000313" key="2">
    <source>
        <dbReference type="Proteomes" id="UP000236546"/>
    </source>
</evidence>
<protein>
    <submittedName>
        <fullName evidence="1">Uncharacterized protein</fullName>
    </submittedName>
</protein>
<sequence length="44" mass="4962">MTPALVDDGQPAWNRLIRFEDINGKERYGEPVDDDLDGTTPLCQ</sequence>